<dbReference type="Proteomes" id="UP001152523">
    <property type="component" value="Unassembled WGS sequence"/>
</dbReference>
<protein>
    <submittedName>
        <fullName evidence="1">Uncharacterized protein</fullName>
    </submittedName>
</protein>
<organism evidence="1 2">
    <name type="scientific">Cuscuta epithymum</name>
    <dbReference type="NCBI Taxonomy" id="186058"/>
    <lineage>
        <taxon>Eukaryota</taxon>
        <taxon>Viridiplantae</taxon>
        <taxon>Streptophyta</taxon>
        <taxon>Embryophyta</taxon>
        <taxon>Tracheophyta</taxon>
        <taxon>Spermatophyta</taxon>
        <taxon>Magnoliopsida</taxon>
        <taxon>eudicotyledons</taxon>
        <taxon>Gunneridae</taxon>
        <taxon>Pentapetalae</taxon>
        <taxon>asterids</taxon>
        <taxon>lamiids</taxon>
        <taxon>Solanales</taxon>
        <taxon>Convolvulaceae</taxon>
        <taxon>Cuscuteae</taxon>
        <taxon>Cuscuta</taxon>
        <taxon>Cuscuta subgen. Cuscuta</taxon>
    </lineage>
</organism>
<evidence type="ECO:0000313" key="1">
    <source>
        <dbReference type="EMBL" id="CAH9143886.1"/>
    </source>
</evidence>
<reference evidence="1" key="1">
    <citation type="submission" date="2022-07" db="EMBL/GenBank/DDBJ databases">
        <authorList>
            <person name="Macas J."/>
            <person name="Novak P."/>
            <person name="Neumann P."/>
        </authorList>
    </citation>
    <scope>NUCLEOTIDE SEQUENCE</scope>
</reference>
<dbReference type="EMBL" id="CAMAPF010001057">
    <property type="protein sequence ID" value="CAH9143886.1"/>
    <property type="molecule type" value="Genomic_DNA"/>
</dbReference>
<sequence>MLEKVNRSQNFLTPNTTHFLRTDKNTPKNVAPCKCFASTNRTPSIPIFGFDAAVQIQKSGGCKSGWQKVRNLFCNLSLIRCSIFTTVHLILQKSDNTNLPSQRPFWRAEQLFLNRIFSLIGRGFGATCPLSSGKLSRSFAWNYLADMFGVDFLSWSTDLDYRALFPFLFWQLIP</sequence>
<proteinExistence type="predicted"/>
<name>A0AAV0G7R1_9ASTE</name>
<gene>
    <name evidence="1" type="ORF">CEPIT_LOCUS41022</name>
</gene>
<accession>A0AAV0G7R1</accession>
<keyword evidence="2" id="KW-1185">Reference proteome</keyword>
<comment type="caution">
    <text evidence="1">The sequence shown here is derived from an EMBL/GenBank/DDBJ whole genome shotgun (WGS) entry which is preliminary data.</text>
</comment>
<evidence type="ECO:0000313" key="2">
    <source>
        <dbReference type="Proteomes" id="UP001152523"/>
    </source>
</evidence>
<dbReference type="AlphaFoldDB" id="A0AAV0G7R1"/>